<keyword evidence="3" id="KW-1185">Reference proteome</keyword>
<gene>
    <name evidence="2" type="ORF">GCM10007852_11970</name>
</gene>
<accession>A0AA37SXF1</accession>
<dbReference type="Pfam" id="PF04820">
    <property type="entry name" value="Trp_halogenase"/>
    <property type="match status" value="1"/>
</dbReference>
<dbReference type="Gene3D" id="3.50.50.60">
    <property type="entry name" value="FAD/NAD(P)-binding domain"/>
    <property type="match status" value="1"/>
</dbReference>
<reference evidence="2" key="1">
    <citation type="journal article" date="2014" name="Int. J. Syst. Evol. Microbiol.">
        <title>Complete genome sequence of Corynebacterium casei LMG S-19264T (=DSM 44701T), isolated from a smear-ripened cheese.</title>
        <authorList>
            <consortium name="US DOE Joint Genome Institute (JGI-PGF)"/>
            <person name="Walter F."/>
            <person name="Albersmeier A."/>
            <person name="Kalinowski J."/>
            <person name="Ruckert C."/>
        </authorList>
    </citation>
    <scope>NUCLEOTIDE SEQUENCE</scope>
    <source>
        <strain evidence="2">NBRC 110023</strain>
    </source>
</reference>
<dbReference type="GO" id="GO:0004497">
    <property type="term" value="F:monooxygenase activity"/>
    <property type="evidence" value="ECO:0007669"/>
    <property type="project" value="InterPro"/>
</dbReference>
<protein>
    <recommendedName>
        <fullName evidence="4">Tryptophan halogenase</fullName>
    </recommendedName>
</protein>
<dbReference type="InterPro" id="IPR006905">
    <property type="entry name" value="Flavin_halogenase"/>
</dbReference>
<reference evidence="2" key="2">
    <citation type="submission" date="2023-01" db="EMBL/GenBank/DDBJ databases">
        <title>Draft genome sequence of Agaribacter marinus strain NBRC 110023.</title>
        <authorList>
            <person name="Sun Q."/>
            <person name="Mori K."/>
        </authorList>
    </citation>
    <scope>NUCLEOTIDE SEQUENCE</scope>
    <source>
        <strain evidence="2">NBRC 110023</strain>
    </source>
</reference>
<dbReference type="InterPro" id="IPR036188">
    <property type="entry name" value="FAD/NAD-bd_sf"/>
</dbReference>
<dbReference type="EMBL" id="BSOT01000005">
    <property type="protein sequence ID" value="GLR70289.1"/>
    <property type="molecule type" value="Genomic_DNA"/>
</dbReference>
<proteinExistence type="predicted"/>
<evidence type="ECO:0008006" key="4">
    <source>
        <dbReference type="Google" id="ProtNLM"/>
    </source>
</evidence>
<name>A0AA37SXF1_9ALTE</name>
<dbReference type="AlphaFoldDB" id="A0AA37SXF1"/>
<evidence type="ECO:0000256" key="1">
    <source>
        <dbReference type="SAM" id="MobiDB-lite"/>
    </source>
</evidence>
<feature type="compositionally biased region" description="Basic and acidic residues" evidence="1">
    <location>
        <begin position="486"/>
        <end position="495"/>
    </location>
</feature>
<comment type="caution">
    <text evidence="2">The sequence shown here is derived from an EMBL/GenBank/DDBJ whole genome shotgun (WGS) entry which is preliminary data.</text>
</comment>
<evidence type="ECO:0000313" key="2">
    <source>
        <dbReference type="EMBL" id="GLR70289.1"/>
    </source>
</evidence>
<dbReference type="Proteomes" id="UP001156601">
    <property type="component" value="Unassembled WGS sequence"/>
</dbReference>
<organism evidence="2 3">
    <name type="scientific">Agaribacter marinus</name>
    <dbReference type="NCBI Taxonomy" id="1431249"/>
    <lineage>
        <taxon>Bacteria</taxon>
        <taxon>Pseudomonadati</taxon>
        <taxon>Pseudomonadota</taxon>
        <taxon>Gammaproteobacteria</taxon>
        <taxon>Alteromonadales</taxon>
        <taxon>Alteromonadaceae</taxon>
        <taxon>Agaribacter</taxon>
    </lineage>
</organism>
<sequence>MLPIPENIAIVGLNIESLITALILRKAYHRDFVNIRIVNIANPTPHSNISLVDKQLNQLLTHYEVPEAQYLKTLKAVPIIATEFDEWSNTEFIIPKKHEADIFFHPLLQEISSLKRQHFDLRLDTNDFFFSHYLSAKKLQITSESFPFAIENGYQVDSNALHELLVEIAENNHIQIDRKDTFDFRLDTSGNIFSEDFGDGNDNEYIFDCSGFSQILTSKLPGYCQKQLPKIRQNNRCLSATLTNTHQDRKITCVAMKAGFLTICNTEQITEIQYFYSSQYTSDEDAKTELLDYIQNKKHTNVASLNLYSSGQHLVAAPWQGNCVALGLTAGFNQLPVVSSIEHLMLSVTDFVDSIQIDANEDEIKAAFNARVTKRYEYCRAFGDLSLLLQSKLDFPYWLIPQDNTLLSEVSGAMLALWRKGEDLNALSVADIIGEQAWYALFCGLDHFPQSNLQKHVNENAIEKEVYEMKRRFEGYSNNFTPINDSFDKPADQKTIENSAVSEEDNV</sequence>
<feature type="region of interest" description="Disordered" evidence="1">
    <location>
        <begin position="484"/>
        <end position="507"/>
    </location>
</feature>
<evidence type="ECO:0000313" key="3">
    <source>
        <dbReference type="Proteomes" id="UP001156601"/>
    </source>
</evidence>